<evidence type="ECO:0000256" key="10">
    <source>
        <dbReference type="RuleBase" id="RU366026"/>
    </source>
</evidence>
<dbReference type="NCBIfam" id="TIGR00636">
    <property type="entry name" value="PduO_Nterm"/>
    <property type="match status" value="1"/>
</dbReference>
<keyword evidence="3 10" id="KW-0808">Transferase</keyword>
<evidence type="ECO:0000256" key="1">
    <source>
        <dbReference type="ARBA" id="ARBA00007487"/>
    </source>
</evidence>
<dbReference type="Proteomes" id="UP000187209">
    <property type="component" value="Unassembled WGS sequence"/>
</dbReference>
<dbReference type="EMBL" id="MPUH01001665">
    <property type="protein sequence ID" value="OMJ66660.1"/>
    <property type="molecule type" value="Genomic_DNA"/>
</dbReference>
<evidence type="ECO:0000256" key="5">
    <source>
        <dbReference type="ARBA" id="ARBA00022840"/>
    </source>
</evidence>
<protein>
    <recommendedName>
        <fullName evidence="8">Corrinoid adenosyltransferase MMAB</fullName>
    </recommendedName>
    <alternativeName>
        <fullName evidence="9">ATP:co(I)rrinoid adenosyltransferase MMAB</fullName>
    </alternativeName>
</protein>
<comment type="caution">
    <text evidence="12">The sequence shown here is derived from an EMBL/GenBank/DDBJ whole genome shotgun (WGS) entry which is preliminary data.</text>
</comment>
<proteinExistence type="inferred from homology"/>
<evidence type="ECO:0000256" key="6">
    <source>
        <dbReference type="ARBA" id="ARBA00051988"/>
    </source>
</evidence>
<dbReference type="GO" id="GO:0005524">
    <property type="term" value="F:ATP binding"/>
    <property type="evidence" value="ECO:0007669"/>
    <property type="project" value="UniProtKB-UniRule"/>
</dbReference>
<dbReference type="OrthoDB" id="443628at2759"/>
<dbReference type="InterPro" id="IPR036451">
    <property type="entry name" value="CblAdoTrfase-like_sf"/>
</dbReference>
<evidence type="ECO:0000259" key="11">
    <source>
        <dbReference type="Pfam" id="PF01923"/>
    </source>
</evidence>
<feature type="domain" description="Cobalamin adenosyltransferase-like" evidence="11">
    <location>
        <begin position="10"/>
        <end position="177"/>
    </location>
</feature>
<keyword evidence="4 10" id="KW-0547">Nucleotide-binding</keyword>
<reference evidence="12 13" key="1">
    <citation type="submission" date="2016-11" db="EMBL/GenBank/DDBJ databases">
        <title>The macronuclear genome of Stentor coeruleus: a giant cell with tiny introns.</title>
        <authorList>
            <person name="Slabodnick M."/>
            <person name="Ruby J.G."/>
            <person name="Reiff S.B."/>
            <person name="Swart E.C."/>
            <person name="Gosai S."/>
            <person name="Prabakaran S."/>
            <person name="Witkowska E."/>
            <person name="Larue G.E."/>
            <person name="Fisher S."/>
            <person name="Freeman R.M."/>
            <person name="Gunawardena J."/>
            <person name="Chu W."/>
            <person name="Stover N.A."/>
            <person name="Gregory B.D."/>
            <person name="Nowacki M."/>
            <person name="Derisi J."/>
            <person name="Roy S.W."/>
            <person name="Marshall W.F."/>
            <person name="Sood P."/>
        </authorList>
    </citation>
    <scope>NUCLEOTIDE SEQUENCE [LARGE SCALE GENOMIC DNA]</scope>
    <source>
        <strain evidence="12">WM001</strain>
    </source>
</reference>
<evidence type="ECO:0000256" key="8">
    <source>
        <dbReference type="ARBA" id="ARBA00071654"/>
    </source>
</evidence>
<comment type="function">
    <text evidence="7">Converts cob(I)alamin to adenosylcobalamin (adenosylcob(III)alamin), a coenzyme for methylmalonyl-CoA mutase, therefore participates in the final step of the vitamin B12 conversion. Generates adenosylcobalamin (AdoCbl) and directly delivers the cofactor to MUT in a transfer that is stimulated by ATP-binding to MMAB and gated by MMAA.</text>
</comment>
<evidence type="ECO:0000313" key="13">
    <source>
        <dbReference type="Proteomes" id="UP000187209"/>
    </source>
</evidence>
<comment type="subunit">
    <text evidence="2">Homotrimer.</text>
</comment>
<dbReference type="AlphaFoldDB" id="A0A1R2AQI0"/>
<evidence type="ECO:0000256" key="2">
    <source>
        <dbReference type="ARBA" id="ARBA00011233"/>
    </source>
</evidence>
<evidence type="ECO:0000256" key="9">
    <source>
        <dbReference type="ARBA" id="ARBA00075216"/>
    </source>
</evidence>
<organism evidence="12 13">
    <name type="scientific">Stentor coeruleus</name>
    <dbReference type="NCBI Taxonomy" id="5963"/>
    <lineage>
        <taxon>Eukaryota</taxon>
        <taxon>Sar</taxon>
        <taxon>Alveolata</taxon>
        <taxon>Ciliophora</taxon>
        <taxon>Postciliodesmatophora</taxon>
        <taxon>Heterotrichea</taxon>
        <taxon>Heterotrichida</taxon>
        <taxon>Stentoridae</taxon>
        <taxon>Stentor</taxon>
    </lineage>
</organism>
<gene>
    <name evidence="12" type="ORF">SteCoe_36430</name>
</gene>
<keyword evidence="13" id="KW-1185">Reference proteome</keyword>
<evidence type="ECO:0000256" key="3">
    <source>
        <dbReference type="ARBA" id="ARBA00022679"/>
    </source>
</evidence>
<dbReference type="PANTHER" id="PTHR12213:SF0">
    <property type="entry name" value="CORRINOID ADENOSYLTRANSFERASE MMAB"/>
    <property type="match status" value="1"/>
</dbReference>
<dbReference type="SUPFAM" id="SSF89028">
    <property type="entry name" value="Cobalamin adenosyltransferase-like"/>
    <property type="match status" value="1"/>
</dbReference>
<dbReference type="PANTHER" id="PTHR12213">
    <property type="entry name" value="CORRINOID ADENOSYLTRANSFERASE"/>
    <property type="match status" value="1"/>
</dbReference>
<evidence type="ECO:0000313" key="12">
    <source>
        <dbReference type="EMBL" id="OMJ66660.1"/>
    </source>
</evidence>
<evidence type="ECO:0000256" key="7">
    <source>
        <dbReference type="ARBA" id="ARBA00056747"/>
    </source>
</evidence>
<dbReference type="Pfam" id="PF01923">
    <property type="entry name" value="Cob_adeno_trans"/>
    <property type="match status" value="1"/>
</dbReference>
<dbReference type="GO" id="GO:0008817">
    <property type="term" value="F:corrinoid adenosyltransferase activity"/>
    <property type="evidence" value="ECO:0007669"/>
    <property type="project" value="TreeGrafter"/>
</dbReference>
<dbReference type="GO" id="GO:0009235">
    <property type="term" value="P:cobalamin metabolic process"/>
    <property type="evidence" value="ECO:0007669"/>
    <property type="project" value="UniProtKB-ARBA"/>
</dbReference>
<dbReference type="FunFam" id="1.20.1200.10:FF:000001">
    <property type="entry name" value="Cob(I)yrinic acid a,c-diamide adenosyltransferase"/>
    <property type="match status" value="1"/>
</dbReference>
<comment type="similarity">
    <text evidence="1 10">Belongs to the Cob(I)alamin adenosyltransferase family.</text>
</comment>
<comment type="catalytic activity">
    <reaction evidence="6">
        <text>cob(I)alamin-[corrinoid adenosyltransferase] + ATP = apo-[corrinoid adenosyltransferase] + adenosylcob(III)alamin + triphosphate</text>
        <dbReference type="Rhea" id="RHEA:56796"/>
        <dbReference type="Rhea" id="RHEA-COMP:14743"/>
        <dbReference type="Rhea" id="RHEA-COMP:14744"/>
        <dbReference type="ChEBI" id="CHEBI:18036"/>
        <dbReference type="ChEBI" id="CHEBI:18408"/>
        <dbReference type="ChEBI" id="CHEBI:30616"/>
        <dbReference type="ChEBI" id="CHEBI:60488"/>
        <dbReference type="ChEBI" id="CHEBI:83228"/>
    </reaction>
    <physiologicalReaction direction="left-to-right" evidence="6">
        <dbReference type="Rhea" id="RHEA:56797"/>
    </physiologicalReaction>
</comment>
<accession>A0A1R2AQI0</accession>
<dbReference type="InterPro" id="IPR016030">
    <property type="entry name" value="CblAdoTrfase-like"/>
</dbReference>
<dbReference type="InterPro" id="IPR029499">
    <property type="entry name" value="PduO-typ"/>
</dbReference>
<keyword evidence="5 10" id="KW-0067">ATP-binding</keyword>
<name>A0A1R2AQI0_9CILI</name>
<evidence type="ECO:0000256" key="4">
    <source>
        <dbReference type="ARBA" id="ARBA00022741"/>
    </source>
</evidence>
<dbReference type="Gene3D" id="1.20.1200.10">
    <property type="entry name" value="Cobalamin adenosyltransferase-like"/>
    <property type="match status" value="1"/>
</dbReference>
<sequence>MFKVLKRLKIYTKTGDKGSTSLFTGERRSKDNAVFQSLGNTDELNSFIGLAAIQCKNHQDISNMLEFIQSRLLDVGSNIATPKSSNHEKLARVGYKPEYVDNLEKWIDQMDKDLPPLKNFILPSGGEGSARLHIARSVCRRAERSIVKQFLDGEIDESAYKFINRLSDFLFVAARTVAHRENIQETIWKKE</sequence>